<sequence>MFQPSEKTRDIIGAIEGFIRDEILPLERREGLTWGEPHPKPLLSDVWKRSCELGFYNVMLPAPLGGGGLGVADLCAVKEATVLTGSVLAPHVLGELSGPPRVGHLFKVASAYQIEHFLQPVCRAERTVCFALTEVEAGSDATAIQTRARREGNHYVLNGGKRYISGAPYADIAVLLAVTEPGRGAQGISAFFVDLTAPGVRVETDYAVMSGGGSHGDILLDEVRVPVENRIGEEGAGFKLAMGRITLNRLLHCPTMLGMAGLSLKLSVEHARTRKQFGQPIAMFQAVNHMIADMATELYAARSMMYATAANNDAGGDIKVQAPMCKLYASETAFRIADKAVQVHGGAGLIKGHPVEWIFRATRMMRILTGTSEIQRNTIAKGVLMPGQG</sequence>
<dbReference type="InterPro" id="IPR050741">
    <property type="entry name" value="Acyl-CoA_dehydrogenase"/>
</dbReference>
<dbReference type="SUPFAM" id="SSF47203">
    <property type="entry name" value="Acyl-CoA dehydrogenase C-terminal domain-like"/>
    <property type="match status" value="1"/>
</dbReference>
<accession>A0A5J6QML4</accession>
<evidence type="ECO:0000259" key="9">
    <source>
        <dbReference type="Pfam" id="PF02770"/>
    </source>
</evidence>
<keyword evidence="6 7" id="KW-0560">Oxidoreductase</keyword>
<evidence type="ECO:0000256" key="1">
    <source>
        <dbReference type="ARBA" id="ARBA00001974"/>
    </source>
</evidence>
<dbReference type="PANTHER" id="PTHR48083">
    <property type="entry name" value="MEDIUM-CHAIN SPECIFIC ACYL-COA DEHYDROGENASE, MITOCHONDRIAL-RELATED"/>
    <property type="match status" value="1"/>
</dbReference>
<evidence type="ECO:0000313" key="11">
    <source>
        <dbReference type="EMBL" id="QEY62902.1"/>
    </source>
</evidence>
<dbReference type="GO" id="GO:0050660">
    <property type="term" value="F:flavin adenine dinucleotide binding"/>
    <property type="evidence" value="ECO:0007669"/>
    <property type="project" value="InterPro"/>
</dbReference>
<dbReference type="PROSITE" id="PS00072">
    <property type="entry name" value="ACYL_COA_DH_1"/>
    <property type="match status" value="1"/>
</dbReference>
<dbReference type="KEGG" id="plal:FXN65_12750"/>
<dbReference type="SUPFAM" id="SSF56645">
    <property type="entry name" value="Acyl-CoA dehydrogenase NM domain-like"/>
    <property type="match status" value="1"/>
</dbReference>
<proteinExistence type="inferred from homology"/>
<gene>
    <name evidence="11" type="ORF">FXN65_12750</name>
</gene>
<dbReference type="InterPro" id="IPR013786">
    <property type="entry name" value="AcylCoA_DH/ox_N"/>
</dbReference>
<keyword evidence="12" id="KW-1185">Reference proteome</keyword>
<comment type="cofactor">
    <cofactor evidence="1 7">
        <name>FAD</name>
        <dbReference type="ChEBI" id="CHEBI:57692"/>
    </cofactor>
</comment>
<feature type="domain" description="Acyl-CoA dehydrogenase/oxidase C-terminal" evidence="8">
    <location>
        <begin position="235"/>
        <end position="383"/>
    </location>
</feature>
<dbReference type="CDD" id="cd00567">
    <property type="entry name" value="ACAD"/>
    <property type="match status" value="1"/>
</dbReference>
<evidence type="ECO:0000256" key="7">
    <source>
        <dbReference type="RuleBase" id="RU362125"/>
    </source>
</evidence>
<dbReference type="RefSeq" id="WP_151133557.1">
    <property type="nucleotide sequence ID" value="NZ_CP043311.1"/>
</dbReference>
<dbReference type="Proteomes" id="UP000327179">
    <property type="component" value="Chromosome"/>
</dbReference>
<evidence type="ECO:0000256" key="3">
    <source>
        <dbReference type="ARBA" id="ARBA00019125"/>
    </source>
</evidence>
<name>A0A5J6QML4_9GAMM</name>
<dbReference type="InterPro" id="IPR036250">
    <property type="entry name" value="AcylCo_DH-like_C"/>
</dbReference>
<dbReference type="Gene3D" id="1.20.140.10">
    <property type="entry name" value="Butyryl-CoA Dehydrogenase, subunit A, domain 3"/>
    <property type="match status" value="1"/>
</dbReference>
<comment type="similarity">
    <text evidence="2 7">Belongs to the acyl-CoA dehydrogenase family.</text>
</comment>
<dbReference type="Pfam" id="PF00441">
    <property type="entry name" value="Acyl-CoA_dh_1"/>
    <property type="match status" value="1"/>
</dbReference>
<organism evidence="11 12">
    <name type="scientific">Metapseudomonas lalkuanensis</name>
    <dbReference type="NCBI Taxonomy" id="2604832"/>
    <lineage>
        <taxon>Bacteria</taxon>
        <taxon>Pseudomonadati</taxon>
        <taxon>Pseudomonadota</taxon>
        <taxon>Gammaproteobacteria</taxon>
        <taxon>Pseudomonadales</taxon>
        <taxon>Pseudomonadaceae</taxon>
        <taxon>Metapseudomonas</taxon>
    </lineage>
</organism>
<dbReference type="AlphaFoldDB" id="A0A5J6QML4"/>
<evidence type="ECO:0000256" key="6">
    <source>
        <dbReference type="ARBA" id="ARBA00023002"/>
    </source>
</evidence>
<dbReference type="Pfam" id="PF02771">
    <property type="entry name" value="Acyl-CoA_dh_N"/>
    <property type="match status" value="1"/>
</dbReference>
<feature type="domain" description="Acyl-CoA oxidase/dehydrogenase middle" evidence="9">
    <location>
        <begin position="129"/>
        <end position="219"/>
    </location>
</feature>
<evidence type="ECO:0000313" key="12">
    <source>
        <dbReference type="Proteomes" id="UP000327179"/>
    </source>
</evidence>
<evidence type="ECO:0000259" key="8">
    <source>
        <dbReference type="Pfam" id="PF00441"/>
    </source>
</evidence>
<dbReference type="InterPro" id="IPR009075">
    <property type="entry name" value="AcylCo_DH/oxidase_C"/>
</dbReference>
<feature type="domain" description="Acyl-CoA dehydrogenase/oxidase N-terminal" evidence="10">
    <location>
        <begin position="6"/>
        <end position="124"/>
    </location>
</feature>
<dbReference type="FunFam" id="2.40.110.10:FF:000002">
    <property type="entry name" value="Acyl-CoA dehydrogenase fadE12"/>
    <property type="match status" value="1"/>
</dbReference>
<dbReference type="InterPro" id="IPR006091">
    <property type="entry name" value="Acyl-CoA_Oxase/DH_mid-dom"/>
</dbReference>
<evidence type="ECO:0000256" key="5">
    <source>
        <dbReference type="ARBA" id="ARBA00022827"/>
    </source>
</evidence>
<dbReference type="FunFam" id="1.20.140.10:FF:000001">
    <property type="entry name" value="Acyl-CoA dehydrogenase"/>
    <property type="match status" value="1"/>
</dbReference>
<evidence type="ECO:0000256" key="4">
    <source>
        <dbReference type="ARBA" id="ARBA00022630"/>
    </source>
</evidence>
<dbReference type="EMBL" id="CP043311">
    <property type="protein sequence ID" value="QEY62902.1"/>
    <property type="molecule type" value="Genomic_DNA"/>
</dbReference>
<dbReference type="Gene3D" id="1.10.540.10">
    <property type="entry name" value="Acyl-CoA dehydrogenase/oxidase, N-terminal domain"/>
    <property type="match status" value="1"/>
</dbReference>
<keyword evidence="4 7" id="KW-0285">Flavoprotein</keyword>
<dbReference type="Pfam" id="PF02770">
    <property type="entry name" value="Acyl-CoA_dh_M"/>
    <property type="match status" value="1"/>
</dbReference>
<dbReference type="InterPro" id="IPR037069">
    <property type="entry name" value="AcylCoA_DH/ox_N_sf"/>
</dbReference>
<dbReference type="InterPro" id="IPR046373">
    <property type="entry name" value="Acyl-CoA_Oxase/DH_mid-dom_sf"/>
</dbReference>
<dbReference type="PANTHER" id="PTHR48083:SF2">
    <property type="entry name" value="MEDIUM-CHAIN SPECIFIC ACYL-COA DEHYDROGENASE, MITOCHONDRIAL"/>
    <property type="match status" value="1"/>
</dbReference>
<dbReference type="GO" id="GO:0003995">
    <property type="term" value="F:acyl-CoA dehydrogenase activity"/>
    <property type="evidence" value="ECO:0007669"/>
    <property type="project" value="InterPro"/>
</dbReference>
<dbReference type="InterPro" id="IPR009100">
    <property type="entry name" value="AcylCoA_DH/oxidase_NM_dom_sf"/>
</dbReference>
<dbReference type="GO" id="GO:0005737">
    <property type="term" value="C:cytoplasm"/>
    <property type="evidence" value="ECO:0007669"/>
    <property type="project" value="TreeGrafter"/>
</dbReference>
<dbReference type="InterPro" id="IPR006089">
    <property type="entry name" value="Acyl-CoA_DH_CS"/>
</dbReference>
<dbReference type="Gene3D" id="2.40.110.10">
    <property type="entry name" value="Butyryl-CoA Dehydrogenase, subunit A, domain 2"/>
    <property type="match status" value="1"/>
</dbReference>
<evidence type="ECO:0000256" key="2">
    <source>
        <dbReference type="ARBA" id="ARBA00009347"/>
    </source>
</evidence>
<evidence type="ECO:0000259" key="10">
    <source>
        <dbReference type="Pfam" id="PF02771"/>
    </source>
</evidence>
<reference evidence="11 12" key="1">
    <citation type="submission" date="2019-08" db="EMBL/GenBank/DDBJ databases">
        <title>Whole-genome Sequencing of e-waste polymer degrading bacterium Pseudomonas sp. strain PE08.</title>
        <authorList>
            <person name="Kirdat K."/>
            <person name="Debbarma P."/>
            <person name="Narawade N."/>
            <person name="Suyal D."/>
            <person name="Thorat V."/>
            <person name="Shouche Y."/>
            <person name="Goel R."/>
            <person name="Yadav A."/>
        </authorList>
    </citation>
    <scope>NUCLEOTIDE SEQUENCE [LARGE SCALE GENOMIC DNA]</scope>
    <source>
        <strain evidence="11 12">PE08</strain>
    </source>
</reference>
<keyword evidence="5 7" id="KW-0274">FAD</keyword>
<protein>
    <recommendedName>
        <fullName evidence="3">Medium-chain specific acyl-CoA dehydrogenase, mitochondrial</fullName>
    </recommendedName>
</protein>
<dbReference type="GO" id="GO:0033539">
    <property type="term" value="P:fatty acid beta-oxidation using acyl-CoA dehydrogenase"/>
    <property type="evidence" value="ECO:0007669"/>
    <property type="project" value="TreeGrafter"/>
</dbReference>